<evidence type="ECO:0000313" key="2">
    <source>
        <dbReference type="EMBL" id="POS71148.1"/>
    </source>
</evidence>
<dbReference type="Proteomes" id="UP000094444">
    <property type="component" value="Unassembled WGS sequence"/>
</dbReference>
<dbReference type="Pfam" id="PF20253">
    <property type="entry name" value="DUF6604"/>
    <property type="match status" value="1"/>
</dbReference>
<organism evidence="2 3">
    <name type="scientific">Diaporthe helianthi</name>
    <dbReference type="NCBI Taxonomy" id="158607"/>
    <lineage>
        <taxon>Eukaryota</taxon>
        <taxon>Fungi</taxon>
        <taxon>Dikarya</taxon>
        <taxon>Ascomycota</taxon>
        <taxon>Pezizomycotina</taxon>
        <taxon>Sordariomycetes</taxon>
        <taxon>Sordariomycetidae</taxon>
        <taxon>Diaporthales</taxon>
        <taxon>Diaporthaceae</taxon>
        <taxon>Diaporthe</taxon>
    </lineage>
</organism>
<dbReference type="AlphaFoldDB" id="A0A2P5HLK5"/>
<gene>
    <name evidence="2" type="ORF">DHEL01_v210456</name>
</gene>
<protein>
    <recommendedName>
        <fullName evidence="1">DUF6604 domain-containing protein</fullName>
    </recommendedName>
</protein>
<sequence length="591" mass="67270">MTSTAAPSPLSLGLLSIYKQYKADTETIAGWLKATAVKHGYKLESQDGWTIRTSDFVPMAKQIVANVKNTSFNLHPPIHRAFRRAIVARKECTKWYEENTNGQYKSNEKHAYFTDILMTAWDILLKAAATRDSLSTAKSATVQQLRRQGSPKVQAETLVPNTAVSSNRFAAFYIDAGGDGDDDDELDVSGAQTPVGAGTFKKGGKSKSSEKELPTTIIADEGQIEEEFWFAIQSFLQEQQRVREEVRRYWEAYRLNESHLVMATFGTRMAIDLIRRSETELDLQVKRPARFPAHKYPVSTLPALLVASKQQGAASSTQIDQPFDAPLEKFVLVSSRQNELTLYNTFSTLKMWSYQLRGIPGYGVSRGLSLDEEVSRLHVKVSKIAELVDYCPPYEDDITRGVKKALKCGEIPIWTTFAMRLLLDMDDILFDCRIIPWMDASDHAFRHADQPPTHWHHEFGRHHVPLADEPLDHDFLKEHFVKHKPSTASQPISMLQKIKTSEGPRKKGMAAKRASKKKPAKAVKEEEEIDSCENYLRCGYDWYEKDVDRALDWVTQIEDGDSCFRHRFDPMKTNPLHCGLMKYDLYRSRHV</sequence>
<comment type="caution">
    <text evidence="2">The sequence shown here is derived from an EMBL/GenBank/DDBJ whole genome shotgun (WGS) entry which is preliminary data.</text>
</comment>
<evidence type="ECO:0000313" key="3">
    <source>
        <dbReference type="Proteomes" id="UP000094444"/>
    </source>
</evidence>
<dbReference type="STRING" id="158607.A0A2P5HLK5"/>
<dbReference type="InterPro" id="IPR046539">
    <property type="entry name" value="DUF6604"/>
</dbReference>
<reference evidence="2" key="1">
    <citation type="submission" date="2017-09" db="EMBL/GenBank/DDBJ databases">
        <title>Polyketide synthases of a Diaporthe helianthi virulent isolate.</title>
        <authorList>
            <person name="Baroncelli R."/>
        </authorList>
    </citation>
    <scope>NUCLEOTIDE SEQUENCE [LARGE SCALE GENOMIC DNA]</scope>
    <source>
        <strain evidence="2">7/96</strain>
    </source>
</reference>
<dbReference type="InParanoid" id="A0A2P5HLK5"/>
<accession>A0A2P5HLK5</accession>
<name>A0A2P5HLK5_DIAHE</name>
<feature type="domain" description="DUF6604" evidence="1">
    <location>
        <begin position="19"/>
        <end position="281"/>
    </location>
</feature>
<dbReference type="PANTHER" id="PTHR38795:SF1">
    <property type="entry name" value="DUF6604 DOMAIN-CONTAINING PROTEIN"/>
    <property type="match status" value="1"/>
</dbReference>
<proteinExistence type="predicted"/>
<evidence type="ECO:0000259" key="1">
    <source>
        <dbReference type="Pfam" id="PF20253"/>
    </source>
</evidence>
<dbReference type="EMBL" id="MAVT02001357">
    <property type="protein sequence ID" value="POS71148.1"/>
    <property type="molecule type" value="Genomic_DNA"/>
</dbReference>
<dbReference type="OrthoDB" id="4666783at2759"/>
<keyword evidence="3" id="KW-1185">Reference proteome</keyword>
<dbReference type="PANTHER" id="PTHR38795">
    <property type="entry name" value="DUF6604 DOMAIN-CONTAINING PROTEIN"/>
    <property type="match status" value="1"/>
</dbReference>